<dbReference type="EMBL" id="LACI01000140">
    <property type="protein sequence ID" value="KJU87506.1"/>
    <property type="molecule type" value="Genomic_DNA"/>
</dbReference>
<comment type="caution">
    <text evidence="1">The sequence shown here is derived from an EMBL/GenBank/DDBJ whole genome shotgun (WGS) entry which is preliminary data.</text>
</comment>
<keyword evidence="2" id="KW-1185">Reference proteome</keyword>
<evidence type="ECO:0000313" key="2">
    <source>
        <dbReference type="Proteomes" id="UP000033423"/>
    </source>
</evidence>
<dbReference type="Proteomes" id="UP000033423">
    <property type="component" value="Unassembled WGS sequence"/>
</dbReference>
<sequence>MFLPPYCFFLLPQKRQLLRPNRILFIFNGNYAFTHPGFLVKPGMTHLENACNCHSCESRNPCL</sequence>
<name>A0A0F3H015_9BACT</name>
<evidence type="ECO:0000313" key="1">
    <source>
        <dbReference type="EMBL" id="KJU87506.1"/>
    </source>
</evidence>
<organism evidence="1 2">
    <name type="scientific">Candidatus Magnetobacterium bavaricum</name>
    <dbReference type="NCBI Taxonomy" id="29290"/>
    <lineage>
        <taxon>Bacteria</taxon>
        <taxon>Pseudomonadati</taxon>
        <taxon>Nitrospirota</taxon>
        <taxon>Thermodesulfovibrionia</taxon>
        <taxon>Thermodesulfovibrionales</taxon>
        <taxon>Candidatus Magnetobacteriaceae</taxon>
        <taxon>Candidatus Magnetobacterium</taxon>
    </lineage>
</organism>
<protein>
    <submittedName>
        <fullName evidence="1">Uncharacterized protein</fullName>
    </submittedName>
</protein>
<accession>A0A0F3H015</accession>
<dbReference type="AlphaFoldDB" id="A0A0F3H015"/>
<gene>
    <name evidence="1" type="ORF">MBAV_000301</name>
</gene>
<reference evidence="1 2" key="1">
    <citation type="submission" date="2015-02" db="EMBL/GenBank/DDBJ databases">
        <title>Single-cell genomics of uncultivated deep-branching MTB reveals a conserved set of magnetosome genes.</title>
        <authorList>
            <person name="Kolinko S."/>
            <person name="Richter M."/>
            <person name="Glockner F.O."/>
            <person name="Brachmann A."/>
            <person name="Schuler D."/>
        </authorList>
    </citation>
    <scope>NUCLEOTIDE SEQUENCE [LARGE SCALE GENOMIC DNA]</scope>
    <source>
        <strain evidence="1">TM-1</strain>
    </source>
</reference>
<proteinExistence type="predicted"/>